<evidence type="ECO:0000313" key="19">
    <source>
        <dbReference type="EMBL" id="PIK61422.1"/>
    </source>
</evidence>
<dbReference type="Pfam" id="PF07830">
    <property type="entry name" value="PP2C_C"/>
    <property type="match status" value="1"/>
</dbReference>
<gene>
    <name evidence="19" type="ORF">BSL78_01643</name>
</gene>
<evidence type="ECO:0000256" key="10">
    <source>
        <dbReference type="ARBA" id="ARBA00022801"/>
    </source>
</evidence>
<dbReference type="SUPFAM" id="SSF81606">
    <property type="entry name" value="PP2C-like"/>
    <property type="match status" value="1"/>
</dbReference>
<evidence type="ECO:0000256" key="5">
    <source>
        <dbReference type="ARBA" id="ARBA00006702"/>
    </source>
</evidence>
<keyword evidence="13" id="KW-0472">Membrane</keyword>
<dbReference type="GO" id="GO:0000287">
    <property type="term" value="F:magnesium ion binding"/>
    <property type="evidence" value="ECO:0007669"/>
    <property type="project" value="InterPro"/>
</dbReference>
<keyword evidence="9" id="KW-0479">Metal-binding</keyword>
<sequence length="471" mass="51654">MGAFLDKPKIEKESSSGTGNSLRYGVSSMQGWRVEMEDAHSTVIGLPGGGLSGWSFFSVYDGHAGSKVARYCSENLLPEIISKLDLDEDAGSPPPPTVESVKQGIRNGFLSIDQKMKDKFTDDKSGTTVVGVIISPTHLFFINCGDSRGILVRDNGVEFHTDDHKPSKPVERDRIHKAGGTVMISRVNGSLAVSRALGDYEYKNAPDRNATEQLVSPEPEVTVMERSAKDEFIVLACDGVWDVMSNEATFEFIQSRLQLTDDLEEVCNQVIDTSLHKGSRDNMSIVLVTLQSAPKISDDALDRERNLDSRIEGKIKEILETFDEQVNVDLVMQILANCNLEGLPPGGGISAKKSKVDEILTNLIPERKKETDTRFRVSSSQGQIGLSGSTSARNLCDAKGPQRVVVPTTIFSWSQQVPLSFKTLNAPFQGPQVGSLSCSDPSPPWFHLTTLARDMYFTQKGTLESFTMIEL</sequence>
<dbReference type="GO" id="GO:0005829">
    <property type="term" value="C:cytosol"/>
    <property type="evidence" value="ECO:0007669"/>
    <property type="project" value="UniProtKB-SubCell"/>
</dbReference>
<reference evidence="19 20" key="1">
    <citation type="journal article" date="2017" name="PLoS Biol.">
        <title>The sea cucumber genome provides insights into morphological evolution and visceral regeneration.</title>
        <authorList>
            <person name="Zhang X."/>
            <person name="Sun L."/>
            <person name="Yuan J."/>
            <person name="Sun Y."/>
            <person name="Gao Y."/>
            <person name="Zhang L."/>
            <person name="Li S."/>
            <person name="Dai H."/>
            <person name="Hamel J.F."/>
            <person name="Liu C."/>
            <person name="Yu Y."/>
            <person name="Liu S."/>
            <person name="Lin W."/>
            <person name="Guo K."/>
            <person name="Jin S."/>
            <person name="Xu P."/>
            <person name="Storey K.B."/>
            <person name="Huan P."/>
            <person name="Zhang T."/>
            <person name="Zhou Y."/>
            <person name="Zhang J."/>
            <person name="Lin C."/>
            <person name="Li X."/>
            <person name="Xing L."/>
            <person name="Huo D."/>
            <person name="Sun M."/>
            <person name="Wang L."/>
            <person name="Mercier A."/>
            <person name="Li F."/>
            <person name="Yang H."/>
            <person name="Xiang J."/>
        </authorList>
    </citation>
    <scope>NUCLEOTIDE SEQUENCE [LARGE SCALE GENOMIC DNA]</scope>
    <source>
        <strain evidence="19">Shaxun</strain>
        <tissue evidence="19">Muscle</tissue>
    </source>
</reference>
<keyword evidence="12 16" id="KW-0904">Protein phosphatase</keyword>
<evidence type="ECO:0000256" key="14">
    <source>
        <dbReference type="ARBA" id="ARBA00023211"/>
    </source>
</evidence>
<dbReference type="GO" id="GO:0030145">
    <property type="term" value="F:manganese ion binding"/>
    <property type="evidence" value="ECO:0007669"/>
    <property type="project" value="InterPro"/>
</dbReference>
<evidence type="ECO:0000256" key="2">
    <source>
        <dbReference type="ARBA" id="ARBA00001946"/>
    </source>
</evidence>
<evidence type="ECO:0000256" key="1">
    <source>
        <dbReference type="ARBA" id="ARBA00001936"/>
    </source>
</evidence>
<comment type="caution">
    <text evidence="19">The sequence shown here is derived from an EMBL/GenBank/DDBJ whole genome shotgun (WGS) entry which is preliminary data.</text>
</comment>
<dbReference type="GO" id="GO:0004722">
    <property type="term" value="F:protein serine/threonine phosphatase activity"/>
    <property type="evidence" value="ECO:0007669"/>
    <property type="project" value="InterPro"/>
</dbReference>
<dbReference type="InterPro" id="IPR001932">
    <property type="entry name" value="PPM-type_phosphatase-like_dom"/>
</dbReference>
<dbReference type="InterPro" id="IPR012911">
    <property type="entry name" value="PP2C_C"/>
</dbReference>
<evidence type="ECO:0000256" key="6">
    <source>
        <dbReference type="ARBA" id="ARBA00022490"/>
    </source>
</evidence>
<evidence type="ECO:0000256" key="15">
    <source>
        <dbReference type="ARBA" id="ARBA00023288"/>
    </source>
</evidence>
<feature type="domain" description="PPM-type phosphatase" evidence="18">
    <location>
        <begin position="23"/>
        <end position="290"/>
    </location>
</feature>
<evidence type="ECO:0000259" key="18">
    <source>
        <dbReference type="PROSITE" id="PS51746"/>
    </source>
</evidence>
<keyword evidence="8" id="KW-0519">Myristate</keyword>
<evidence type="ECO:0000256" key="4">
    <source>
        <dbReference type="ARBA" id="ARBA00004635"/>
    </source>
</evidence>
<keyword evidence="6" id="KW-0963">Cytoplasm</keyword>
<comment type="similarity">
    <text evidence="5 16">Belongs to the PP2C family.</text>
</comment>
<evidence type="ECO:0000256" key="8">
    <source>
        <dbReference type="ARBA" id="ARBA00022707"/>
    </source>
</evidence>
<dbReference type="InterPro" id="IPR000222">
    <property type="entry name" value="PP2C_BS"/>
</dbReference>
<evidence type="ECO:0000256" key="11">
    <source>
        <dbReference type="ARBA" id="ARBA00022842"/>
    </source>
</evidence>
<evidence type="ECO:0000256" key="7">
    <source>
        <dbReference type="ARBA" id="ARBA00022553"/>
    </source>
</evidence>
<dbReference type="PANTHER" id="PTHR47992">
    <property type="entry name" value="PROTEIN PHOSPHATASE"/>
    <property type="match status" value="1"/>
</dbReference>
<keyword evidence="15" id="KW-0449">Lipoprotein</keyword>
<dbReference type="FunFam" id="3.60.40.10:FF:000001">
    <property type="entry name" value="protein phosphatase 1B isoform X1"/>
    <property type="match status" value="1"/>
</dbReference>
<dbReference type="Gene3D" id="3.60.40.10">
    <property type="entry name" value="PPM-type phosphatase domain"/>
    <property type="match status" value="1"/>
</dbReference>
<accession>A0A2G8LMI8</accession>
<keyword evidence="7" id="KW-0597">Phosphoprotein</keyword>
<dbReference type="Proteomes" id="UP000230750">
    <property type="component" value="Unassembled WGS sequence"/>
</dbReference>
<dbReference type="PROSITE" id="PS51746">
    <property type="entry name" value="PPM_2"/>
    <property type="match status" value="1"/>
</dbReference>
<keyword evidence="10 16" id="KW-0378">Hydrolase</keyword>
<evidence type="ECO:0000256" key="3">
    <source>
        <dbReference type="ARBA" id="ARBA00004514"/>
    </source>
</evidence>
<feature type="compositionally biased region" description="Basic and acidic residues" evidence="17">
    <location>
        <begin position="1"/>
        <end position="14"/>
    </location>
</feature>
<evidence type="ECO:0000313" key="20">
    <source>
        <dbReference type="Proteomes" id="UP000230750"/>
    </source>
</evidence>
<dbReference type="GO" id="GO:0016020">
    <property type="term" value="C:membrane"/>
    <property type="evidence" value="ECO:0007669"/>
    <property type="project" value="UniProtKB-SubCell"/>
</dbReference>
<dbReference type="InterPro" id="IPR036580">
    <property type="entry name" value="PP2C_C_sf"/>
</dbReference>
<evidence type="ECO:0000256" key="17">
    <source>
        <dbReference type="SAM" id="MobiDB-lite"/>
    </source>
</evidence>
<keyword evidence="11" id="KW-0460">Magnesium</keyword>
<dbReference type="SUPFAM" id="SSF81601">
    <property type="entry name" value="Protein serine/threonine phosphatase 2C, C-terminal domain"/>
    <property type="match status" value="1"/>
</dbReference>
<comment type="cofactor">
    <cofactor evidence="1">
        <name>Mn(2+)</name>
        <dbReference type="ChEBI" id="CHEBI:29035"/>
    </cofactor>
</comment>
<dbReference type="EMBL" id="MRZV01000032">
    <property type="protein sequence ID" value="PIK61422.1"/>
    <property type="molecule type" value="Genomic_DNA"/>
</dbReference>
<dbReference type="OrthoDB" id="10264738at2759"/>
<name>A0A2G8LMI8_STIJA</name>
<comment type="cofactor">
    <cofactor evidence="2">
        <name>Mg(2+)</name>
        <dbReference type="ChEBI" id="CHEBI:18420"/>
    </cofactor>
</comment>
<proteinExistence type="inferred from homology"/>
<dbReference type="AlphaFoldDB" id="A0A2G8LMI8"/>
<comment type="subcellular location">
    <subcellularLocation>
        <location evidence="3">Cytoplasm</location>
        <location evidence="3">Cytosol</location>
    </subcellularLocation>
    <subcellularLocation>
        <location evidence="4">Membrane</location>
        <topology evidence="4">Lipid-anchor</topology>
    </subcellularLocation>
</comment>
<evidence type="ECO:0000256" key="13">
    <source>
        <dbReference type="ARBA" id="ARBA00023136"/>
    </source>
</evidence>
<evidence type="ECO:0000256" key="16">
    <source>
        <dbReference type="RuleBase" id="RU003465"/>
    </source>
</evidence>
<keyword evidence="20" id="KW-1185">Reference proteome</keyword>
<dbReference type="Pfam" id="PF00481">
    <property type="entry name" value="PP2C"/>
    <property type="match status" value="1"/>
</dbReference>
<keyword evidence="14" id="KW-0464">Manganese</keyword>
<dbReference type="InterPro" id="IPR036457">
    <property type="entry name" value="PPM-type-like_dom_sf"/>
</dbReference>
<dbReference type="PROSITE" id="PS01032">
    <property type="entry name" value="PPM_1"/>
    <property type="match status" value="1"/>
</dbReference>
<dbReference type="SMART" id="SM00332">
    <property type="entry name" value="PP2Cc"/>
    <property type="match status" value="1"/>
</dbReference>
<evidence type="ECO:0000256" key="12">
    <source>
        <dbReference type="ARBA" id="ARBA00022912"/>
    </source>
</evidence>
<dbReference type="Gene3D" id="1.10.10.430">
    <property type="entry name" value="Phosphatase 2C, C-terminal domain suprefamily"/>
    <property type="match status" value="1"/>
</dbReference>
<protein>
    <recommendedName>
        <fullName evidence="18">PPM-type phosphatase domain-containing protein</fullName>
    </recommendedName>
</protein>
<feature type="region of interest" description="Disordered" evidence="17">
    <location>
        <begin position="1"/>
        <end position="22"/>
    </location>
</feature>
<dbReference type="STRING" id="307972.A0A2G8LMI8"/>
<dbReference type="InterPro" id="IPR015655">
    <property type="entry name" value="PP2C"/>
</dbReference>
<evidence type="ECO:0000256" key="9">
    <source>
        <dbReference type="ARBA" id="ARBA00022723"/>
    </source>
</evidence>
<organism evidence="19 20">
    <name type="scientific">Stichopus japonicus</name>
    <name type="common">Sea cucumber</name>
    <dbReference type="NCBI Taxonomy" id="307972"/>
    <lineage>
        <taxon>Eukaryota</taxon>
        <taxon>Metazoa</taxon>
        <taxon>Echinodermata</taxon>
        <taxon>Eleutherozoa</taxon>
        <taxon>Echinozoa</taxon>
        <taxon>Holothuroidea</taxon>
        <taxon>Aspidochirotacea</taxon>
        <taxon>Aspidochirotida</taxon>
        <taxon>Stichopodidae</taxon>
        <taxon>Apostichopus</taxon>
    </lineage>
</organism>
<dbReference type="CDD" id="cd00143">
    <property type="entry name" value="PP2Cc"/>
    <property type="match status" value="1"/>
</dbReference>